<dbReference type="OrthoDB" id="10052054at2759"/>
<dbReference type="Proteomes" id="UP000605970">
    <property type="component" value="Unassembled WGS sequence"/>
</dbReference>
<proteinExistence type="predicted"/>
<comment type="caution">
    <text evidence="1">The sequence shown here is derived from an EMBL/GenBank/DDBJ whole genome shotgun (WGS) entry which is preliminary data.</text>
</comment>
<accession>A0A8S9ZF53</accession>
<organism evidence="1 2">
    <name type="scientific">Meloidogyne graminicola</name>
    <dbReference type="NCBI Taxonomy" id="189291"/>
    <lineage>
        <taxon>Eukaryota</taxon>
        <taxon>Metazoa</taxon>
        <taxon>Ecdysozoa</taxon>
        <taxon>Nematoda</taxon>
        <taxon>Chromadorea</taxon>
        <taxon>Rhabditida</taxon>
        <taxon>Tylenchina</taxon>
        <taxon>Tylenchomorpha</taxon>
        <taxon>Tylenchoidea</taxon>
        <taxon>Meloidogynidae</taxon>
        <taxon>Meloidogyninae</taxon>
        <taxon>Meloidogyne</taxon>
    </lineage>
</organism>
<dbReference type="EMBL" id="JABEBT010000119">
    <property type="protein sequence ID" value="KAF7631075.1"/>
    <property type="molecule type" value="Genomic_DNA"/>
</dbReference>
<dbReference type="PANTHER" id="PTHR21010">
    <property type="entry name" value="AGAP001581-PA"/>
    <property type="match status" value="1"/>
</dbReference>
<sequence length="236" mass="27529">MFSVFFSLAKDGGNGGPLPLTGISNNKEQLTIAVYKEYRATSRLAEPYKRLKNAIKQMENEYLKSKQHNLIIRYMRMQKMIYELIQVEREYWLMVDIPAQAISETPQEYALRIANLIDEQYNRNESTPKQGGAISQLLGATICIAERAKGSTLLNSLRMKTMEDLKNLISQLSTELYRLIHRYLTLRTAIKDLSRAYQHTRYYPVVPRYNLLKSMIKRILRFLPISDEEQTKLEIL</sequence>
<reference evidence="1" key="1">
    <citation type="journal article" date="2020" name="Ecol. Evol.">
        <title>Genome structure and content of the rice root-knot nematode (Meloidogyne graminicola).</title>
        <authorList>
            <person name="Phan N.T."/>
            <person name="Danchin E.G.J."/>
            <person name="Klopp C."/>
            <person name="Perfus-Barbeoch L."/>
            <person name="Kozlowski D.K."/>
            <person name="Koutsovoulos G.D."/>
            <person name="Lopez-Roques C."/>
            <person name="Bouchez O."/>
            <person name="Zahm M."/>
            <person name="Besnard G."/>
            <person name="Bellafiore S."/>
        </authorList>
    </citation>
    <scope>NUCLEOTIDE SEQUENCE</scope>
    <source>
        <strain evidence="1">VN-18</strain>
    </source>
</reference>
<protein>
    <submittedName>
        <fullName evidence="1">Uncharacterized protein</fullName>
    </submittedName>
</protein>
<gene>
    <name evidence="1" type="ORF">Mgra_00008665</name>
</gene>
<dbReference type="PANTHER" id="PTHR21010:SF3">
    <property type="entry name" value="DAXX"/>
    <property type="match status" value="1"/>
</dbReference>
<keyword evidence="2" id="KW-1185">Reference proteome</keyword>
<evidence type="ECO:0000313" key="2">
    <source>
        <dbReference type="Proteomes" id="UP000605970"/>
    </source>
</evidence>
<dbReference type="AlphaFoldDB" id="A0A8S9ZF53"/>
<evidence type="ECO:0000313" key="1">
    <source>
        <dbReference type="EMBL" id="KAF7631075.1"/>
    </source>
</evidence>
<name>A0A8S9ZF53_9BILA</name>